<feature type="region of interest" description="Disordered" evidence="1">
    <location>
        <begin position="142"/>
        <end position="172"/>
    </location>
</feature>
<keyword evidence="2" id="KW-1133">Transmembrane helix</keyword>
<evidence type="ECO:0000256" key="1">
    <source>
        <dbReference type="SAM" id="MobiDB-lite"/>
    </source>
</evidence>
<feature type="compositionally biased region" description="Basic and acidic residues" evidence="1">
    <location>
        <begin position="142"/>
        <end position="151"/>
    </location>
</feature>
<name>A0ABS5KQ56_9ACTN</name>
<feature type="transmembrane region" description="Helical" evidence="2">
    <location>
        <begin position="109"/>
        <end position="137"/>
    </location>
</feature>
<evidence type="ECO:0008006" key="5">
    <source>
        <dbReference type="Google" id="ProtNLM"/>
    </source>
</evidence>
<dbReference type="Proteomes" id="UP000730482">
    <property type="component" value="Unassembled WGS sequence"/>
</dbReference>
<feature type="transmembrane region" description="Helical" evidence="2">
    <location>
        <begin position="58"/>
        <end position="75"/>
    </location>
</feature>
<dbReference type="RefSeq" id="WP_212009697.1">
    <property type="nucleotide sequence ID" value="NZ_JAAFYZ010000041.1"/>
</dbReference>
<reference evidence="3 4" key="1">
    <citation type="submission" date="2020-02" db="EMBL/GenBank/DDBJ databases">
        <title>Acidophilic actinobacteria isolated from forest soil.</title>
        <authorList>
            <person name="Golinska P."/>
        </authorList>
    </citation>
    <scope>NUCLEOTIDE SEQUENCE [LARGE SCALE GENOMIC DNA]</scope>
    <source>
        <strain evidence="3 4">NL8</strain>
    </source>
</reference>
<dbReference type="EMBL" id="JAAFYZ010000041">
    <property type="protein sequence ID" value="MBS2548124.1"/>
    <property type="molecule type" value="Genomic_DNA"/>
</dbReference>
<gene>
    <name evidence="3" type="ORF">KGQ19_14750</name>
</gene>
<proteinExistence type="predicted"/>
<evidence type="ECO:0000313" key="3">
    <source>
        <dbReference type="EMBL" id="MBS2548124.1"/>
    </source>
</evidence>
<protein>
    <recommendedName>
        <fullName evidence="5">Integral membrane protein</fullName>
    </recommendedName>
</protein>
<accession>A0ABS5KQ56</accession>
<sequence>MARIRTLKDVHPTRRGIVLAWWAFTVTFGGLRLLTWAIHVHVGGFGNVTAGGVHIHHYLWGILILICVAAAGVVERSPQWHAWMGLFFGIGLALVVDEAALLIELKDVYWTGAGGVSIAIALILIGLAGSVLALMWVRGVEEEKEEKREKSPTGSPGSAPSPEQPDRDKTGL</sequence>
<feature type="compositionally biased region" description="Low complexity" evidence="1">
    <location>
        <begin position="152"/>
        <end position="161"/>
    </location>
</feature>
<feature type="transmembrane region" description="Helical" evidence="2">
    <location>
        <begin position="82"/>
        <end position="103"/>
    </location>
</feature>
<keyword evidence="4" id="KW-1185">Reference proteome</keyword>
<feature type="transmembrane region" description="Helical" evidence="2">
    <location>
        <begin position="20"/>
        <end position="38"/>
    </location>
</feature>
<comment type="caution">
    <text evidence="3">The sequence shown here is derived from an EMBL/GenBank/DDBJ whole genome shotgun (WGS) entry which is preliminary data.</text>
</comment>
<organism evidence="3 4">
    <name type="scientific">Catenulispora pinistramenti</name>
    <dbReference type="NCBI Taxonomy" id="2705254"/>
    <lineage>
        <taxon>Bacteria</taxon>
        <taxon>Bacillati</taxon>
        <taxon>Actinomycetota</taxon>
        <taxon>Actinomycetes</taxon>
        <taxon>Catenulisporales</taxon>
        <taxon>Catenulisporaceae</taxon>
        <taxon>Catenulispora</taxon>
    </lineage>
</organism>
<evidence type="ECO:0000313" key="4">
    <source>
        <dbReference type="Proteomes" id="UP000730482"/>
    </source>
</evidence>
<keyword evidence="2" id="KW-0472">Membrane</keyword>
<keyword evidence="2" id="KW-0812">Transmembrane</keyword>
<evidence type="ECO:0000256" key="2">
    <source>
        <dbReference type="SAM" id="Phobius"/>
    </source>
</evidence>